<evidence type="ECO:0000256" key="2">
    <source>
        <dbReference type="RuleBase" id="RU003876"/>
    </source>
</evidence>
<dbReference type="EMBL" id="JAKMXF010000330">
    <property type="protein sequence ID" value="KAI6648454.1"/>
    <property type="molecule type" value="Genomic_DNA"/>
</dbReference>
<name>A0AAV7JJ18_9METZ</name>
<feature type="compositionally biased region" description="Basic and acidic residues" evidence="3">
    <location>
        <begin position="289"/>
        <end position="301"/>
    </location>
</feature>
<evidence type="ECO:0000313" key="4">
    <source>
        <dbReference type="EMBL" id="KAI6648454.1"/>
    </source>
</evidence>
<feature type="region of interest" description="Disordered" evidence="3">
    <location>
        <begin position="265"/>
        <end position="301"/>
    </location>
</feature>
<protein>
    <submittedName>
        <fullName evidence="4">Nucleosome assembly protein 1-like 1</fullName>
    </submittedName>
</protein>
<dbReference type="InterPro" id="IPR002164">
    <property type="entry name" value="NAP_family"/>
</dbReference>
<proteinExistence type="inferred from homology"/>
<dbReference type="PANTHER" id="PTHR11875">
    <property type="entry name" value="TESTIS-SPECIFIC Y-ENCODED PROTEIN"/>
    <property type="match status" value="1"/>
</dbReference>
<dbReference type="InterPro" id="IPR037231">
    <property type="entry name" value="NAP-like_sf"/>
</dbReference>
<organism evidence="4 5">
    <name type="scientific">Oopsacas minuta</name>
    <dbReference type="NCBI Taxonomy" id="111878"/>
    <lineage>
        <taxon>Eukaryota</taxon>
        <taxon>Metazoa</taxon>
        <taxon>Porifera</taxon>
        <taxon>Hexactinellida</taxon>
        <taxon>Hexasterophora</taxon>
        <taxon>Lyssacinosida</taxon>
        <taxon>Leucopsacidae</taxon>
        <taxon>Oopsacas</taxon>
    </lineage>
</organism>
<dbReference type="Proteomes" id="UP001165289">
    <property type="component" value="Unassembled WGS sequence"/>
</dbReference>
<dbReference type="Gene3D" id="3.30.1120.90">
    <property type="entry name" value="Nucleosome assembly protein"/>
    <property type="match status" value="1"/>
</dbReference>
<gene>
    <name evidence="4" type="ORF">LOD99_8086</name>
</gene>
<evidence type="ECO:0000256" key="1">
    <source>
        <dbReference type="ARBA" id="ARBA00009947"/>
    </source>
</evidence>
<evidence type="ECO:0000313" key="5">
    <source>
        <dbReference type="Proteomes" id="UP001165289"/>
    </source>
</evidence>
<comment type="similarity">
    <text evidence="1 2">Belongs to the nucleosome assembly protein (NAP) family.</text>
</comment>
<dbReference type="AlphaFoldDB" id="A0AAV7JJ18"/>
<reference evidence="4 5" key="1">
    <citation type="journal article" date="2023" name="BMC Biol.">
        <title>The compact genome of the sponge Oopsacas minuta (Hexactinellida) is lacking key metazoan core genes.</title>
        <authorList>
            <person name="Santini S."/>
            <person name="Schenkelaars Q."/>
            <person name="Jourda C."/>
            <person name="Duchesne M."/>
            <person name="Belahbib H."/>
            <person name="Rocher C."/>
            <person name="Selva M."/>
            <person name="Riesgo A."/>
            <person name="Vervoort M."/>
            <person name="Leys S.P."/>
            <person name="Kodjabachian L."/>
            <person name="Le Bivic A."/>
            <person name="Borchiellini C."/>
            <person name="Claverie J.M."/>
            <person name="Renard E."/>
        </authorList>
    </citation>
    <scope>NUCLEOTIDE SEQUENCE [LARGE SCALE GENOMIC DNA]</scope>
    <source>
        <strain evidence="4">SPO-2</strain>
    </source>
</reference>
<dbReference type="GO" id="GO:0005634">
    <property type="term" value="C:nucleus"/>
    <property type="evidence" value="ECO:0007669"/>
    <property type="project" value="InterPro"/>
</dbReference>
<dbReference type="GO" id="GO:0006334">
    <property type="term" value="P:nucleosome assembly"/>
    <property type="evidence" value="ECO:0007669"/>
    <property type="project" value="InterPro"/>
</dbReference>
<dbReference type="SUPFAM" id="SSF143113">
    <property type="entry name" value="NAP-like"/>
    <property type="match status" value="1"/>
</dbReference>
<dbReference type="Pfam" id="PF00956">
    <property type="entry name" value="NAP"/>
    <property type="match status" value="1"/>
</dbReference>
<comment type="caution">
    <text evidence="4">The sequence shown here is derived from an EMBL/GenBank/DDBJ whole genome shotgun (WGS) entry which is preliminary data.</text>
</comment>
<keyword evidence="5" id="KW-1185">Reference proteome</keyword>
<evidence type="ECO:0000256" key="3">
    <source>
        <dbReference type="SAM" id="MobiDB-lite"/>
    </source>
</evidence>
<sequence length="301" mass="34221">MGTIYWVRKIWTEQDSSPEAEQGTGATEGKEDKMEQEICDLTTKVKIADDEPTASGIPEFWLTTLRNVEILDDQIYEWDYPALKHLEDIKIVFPDSEGLNYIIEFYFSPNSFFSDHVLTKWYTVKCDVDPNDPFQFNGPEIVNCNGCEIHWQKGKNLTKKLKKKKQRSKGRGQSKVINKLVPQESFFNFFSPPNIPDDLSLLDDEQGAAIELDFTLAEMLKERVIPKAVLYFTGEILQSGESSQIDDSSVDTSISADEEFNKANKHIHFNHYSDSDNGNDNSKNASGEGAEKPPECDKQVQ</sequence>
<accession>A0AAV7JJ18</accession>